<evidence type="ECO:0000256" key="4">
    <source>
        <dbReference type="SAM" id="MobiDB-lite"/>
    </source>
</evidence>
<evidence type="ECO:0000313" key="6">
    <source>
        <dbReference type="EMBL" id="MFC4628556.1"/>
    </source>
</evidence>
<dbReference type="SUPFAM" id="SSF51905">
    <property type="entry name" value="FAD/NAD(P)-binding domain"/>
    <property type="match status" value="1"/>
</dbReference>
<proteinExistence type="predicted"/>
<dbReference type="Proteomes" id="UP001596011">
    <property type="component" value="Unassembled WGS sequence"/>
</dbReference>
<evidence type="ECO:0000256" key="2">
    <source>
        <dbReference type="ARBA" id="ARBA00022630"/>
    </source>
</evidence>
<gene>
    <name evidence="6" type="ORF">ACFO6V_09955</name>
</gene>
<dbReference type="InterPro" id="IPR002938">
    <property type="entry name" value="FAD-bd"/>
</dbReference>
<dbReference type="RefSeq" id="WP_377134752.1">
    <property type="nucleotide sequence ID" value="NZ_JBHSFI010000003.1"/>
</dbReference>
<dbReference type="InterPro" id="IPR050641">
    <property type="entry name" value="RIFMO-like"/>
</dbReference>
<feature type="region of interest" description="Disordered" evidence="4">
    <location>
        <begin position="476"/>
        <end position="498"/>
    </location>
</feature>
<evidence type="ECO:0000256" key="3">
    <source>
        <dbReference type="ARBA" id="ARBA00022827"/>
    </source>
</evidence>
<dbReference type="Gene3D" id="3.50.50.60">
    <property type="entry name" value="FAD/NAD(P)-binding domain"/>
    <property type="match status" value="1"/>
</dbReference>
<dbReference type="EMBL" id="JBHSFI010000003">
    <property type="protein sequence ID" value="MFC4628556.1"/>
    <property type="molecule type" value="Genomic_DNA"/>
</dbReference>
<protein>
    <submittedName>
        <fullName evidence="6">FAD-dependent monooxygenase</fullName>
    </submittedName>
</protein>
<keyword evidence="7" id="KW-1185">Reference proteome</keyword>
<dbReference type="Gene3D" id="3.30.70.2450">
    <property type="match status" value="1"/>
</dbReference>
<accession>A0ABV9HE29</accession>
<feature type="domain" description="FAD-binding" evidence="5">
    <location>
        <begin position="7"/>
        <end position="371"/>
    </location>
</feature>
<keyword evidence="3" id="KW-0274">FAD</keyword>
<dbReference type="InterPro" id="IPR036188">
    <property type="entry name" value="FAD/NAD-bd_sf"/>
</dbReference>
<name>A0ABV9HE29_9MICO</name>
<organism evidence="6 7">
    <name type="scientific">Promicromonospora alba</name>
    <dbReference type="NCBI Taxonomy" id="1616110"/>
    <lineage>
        <taxon>Bacteria</taxon>
        <taxon>Bacillati</taxon>
        <taxon>Actinomycetota</taxon>
        <taxon>Actinomycetes</taxon>
        <taxon>Micrococcales</taxon>
        <taxon>Promicromonosporaceae</taxon>
        <taxon>Promicromonospora</taxon>
    </lineage>
</organism>
<keyword evidence="6" id="KW-0560">Oxidoreductase</keyword>
<dbReference type="PANTHER" id="PTHR43004">
    <property type="entry name" value="TRK SYSTEM POTASSIUM UPTAKE PROTEIN"/>
    <property type="match status" value="1"/>
</dbReference>
<evidence type="ECO:0000256" key="1">
    <source>
        <dbReference type="ARBA" id="ARBA00001974"/>
    </source>
</evidence>
<dbReference type="PANTHER" id="PTHR43004:SF19">
    <property type="entry name" value="BINDING MONOOXYGENASE, PUTATIVE (JCVI)-RELATED"/>
    <property type="match status" value="1"/>
</dbReference>
<sequence length="540" mass="58619">MAADDVTDVLVVGAEPTGLALACGLRLQGVGVRVVDRLPAPATTSRANFVHVRGSEVLARLGALGDLPQRSVRAMRITTYLGDRPMMRIRFGDPGLRTAAPPMVVSQALVEGELRRRLAELGVTPEWGVSLTALMQDDDGVTAGLDDGRTMRARWLVGCDGTASAVRKAVGINAPGVRLSERFLLADLHLDWDLDRTGTSGWVHPTGMLGAMPMPDDEGRGDLWRLIAYDPASAELEQTADASVAATAGAPRATDAYGRRSRLTEEQILDRFRAILPERTGRDVRVLDSEWLSEFTIHRRLADRYRRGRVLIAGDAAHAHAPFGGQGMLTGLGDAENLAWKLALVARDRAADALLDTYEAERRPLATDVLRGTANVTRVNVARSPVGRFLRDQVLIRLFNQPWVQRWVTFTTSQLWVSYRSGPLGAGRTERMAARLGRRICVGDRVPDLDCARGDGTPTQLYAELGGRWALLVPPSDIAGAGPGTEQGTEPAAEPTRLTRTDGVAEAWLVRPDGHLAWRGTDPASATPWLAELLRTGRTR</sequence>
<reference evidence="7" key="1">
    <citation type="journal article" date="2019" name="Int. J. Syst. Evol. Microbiol.">
        <title>The Global Catalogue of Microorganisms (GCM) 10K type strain sequencing project: providing services to taxonomists for standard genome sequencing and annotation.</title>
        <authorList>
            <consortium name="The Broad Institute Genomics Platform"/>
            <consortium name="The Broad Institute Genome Sequencing Center for Infectious Disease"/>
            <person name="Wu L."/>
            <person name="Ma J."/>
        </authorList>
    </citation>
    <scope>NUCLEOTIDE SEQUENCE [LARGE SCALE GENOMIC DNA]</scope>
    <source>
        <strain evidence="7">CCUG 42722</strain>
    </source>
</reference>
<comment type="cofactor">
    <cofactor evidence="1">
        <name>FAD</name>
        <dbReference type="ChEBI" id="CHEBI:57692"/>
    </cofactor>
</comment>
<dbReference type="Gene3D" id="3.40.30.120">
    <property type="match status" value="1"/>
</dbReference>
<dbReference type="GO" id="GO:0004497">
    <property type="term" value="F:monooxygenase activity"/>
    <property type="evidence" value="ECO:0007669"/>
    <property type="project" value="UniProtKB-KW"/>
</dbReference>
<dbReference type="PRINTS" id="PR00420">
    <property type="entry name" value="RNGMNOXGNASE"/>
</dbReference>
<evidence type="ECO:0000313" key="7">
    <source>
        <dbReference type="Proteomes" id="UP001596011"/>
    </source>
</evidence>
<dbReference type="Pfam" id="PF21274">
    <property type="entry name" value="Rng_hyd_C"/>
    <property type="match status" value="1"/>
</dbReference>
<comment type="caution">
    <text evidence="6">The sequence shown here is derived from an EMBL/GenBank/DDBJ whole genome shotgun (WGS) entry which is preliminary data.</text>
</comment>
<keyword evidence="2" id="KW-0285">Flavoprotein</keyword>
<dbReference type="Pfam" id="PF01494">
    <property type="entry name" value="FAD_binding_3"/>
    <property type="match status" value="1"/>
</dbReference>
<keyword evidence="6" id="KW-0503">Monooxygenase</keyword>
<evidence type="ECO:0000259" key="5">
    <source>
        <dbReference type="Pfam" id="PF01494"/>
    </source>
</evidence>